<dbReference type="SUPFAM" id="SSF116734">
    <property type="entry name" value="DNA methylase specificity domain"/>
    <property type="match status" value="2"/>
</dbReference>
<dbReference type="PANTHER" id="PTHR43140">
    <property type="entry name" value="TYPE-1 RESTRICTION ENZYME ECOKI SPECIFICITY PROTEIN"/>
    <property type="match status" value="1"/>
</dbReference>
<feature type="domain" description="Type I restriction modification DNA specificity" evidence="5">
    <location>
        <begin position="72"/>
        <end position="242"/>
    </location>
</feature>
<dbReference type="CDD" id="cd17246">
    <property type="entry name" value="RMtype1_S_SonII-TRD2-CR2_like"/>
    <property type="match status" value="1"/>
</dbReference>
<dbReference type="Proteomes" id="UP000070134">
    <property type="component" value="Chromosome"/>
</dbReference>
<protein>
    <submittedName>
        <fullName evidence="6">Type I restriction enzyme S subunit</fullName>
    </submittedName>
</protein>
<dbReference type="KEGG" id="satk:SA2016_0307"/>
<dbReference type="STRING" id="37927.SA2016_0307"/>
<evidence type="ECO:0000259" key="5">
    <source>
        <dbReference type="Pfam" id="PF01420"/>
    </source>
</evidence>
<evidence type="ECO:0000313" key="7">
    <source>
        <dbReference type="Proteomes" id="UP000070134"/>
    </source>
</evidence>
<dbReference type="REBASE" id="140801">
    <property type="entry name" value="S.Sat3377ORF306P"/>
</dbReference>
<dbReference type="GO" id="GO:0009307">
    <property type="term" value="P:DNA restriction-modification system"/>
    <property type="evidence" value="ECO:0007669"/>
    <property type="project" value="UniProtKB-KW"/>
</dbReference>
<evidence type="ECO:0000313" key="6">
    <source>
        <dbReference type="EMBL" id="AMM31008.1"/>
    </source>
</evidence>
<dbReference type="AlphaFoldDB" id="A0A126ZV22"/>
<evidence type="ECO:0000256" key="2">
    <source>
        <dbReference type="ARBA" id="ARBA00022747"/>
    </source>
</evidence>
<dbReference type="EMBL" id="CP014518">
    <property type="protein sequence ID" value="AMM31008.1"/>
    <property type="molecule type" value="Genomic_DNA"/>
</dbReference>
<comment type="subunit">
    <text evidence="4">The methyltransferase is composed of M and S polypeptides.</text>
</comment>
<dbReference type="InterPro" id="IPR044946">
    <property type="entry name" value="Restrct_endonuc_typeI_TRD_sf"/>
</dbReference>
<dbReference type="Gene3D" id="1.10.287.1120">
    <property type="entry name" value="Bipartite methylase S protein"/>
    <property type="match status" value="1"/>
</dbReference>
<dbReference type="PANTHER" id="PTHR43140:SF1">
    <property type="entry name" value="TYPE I RESTRICTION ENZYME ECOKI SPECIFICITY SUBUNIT"/>
    <property type="match status" value="1"/>
</dbReference>
<dbReference type="GO" id="GO:0003677">
    <property type="term" value="F:DNA binding"/>
    <property type="evidence" value="ECO:0007669"/>
    <property type="project" value="UniProtKB-KW"/>
</dbReference>
<keyword evidence="7" id="KW-1185">Reference proteome</keyword>
<gene>
    <name evidence="6" type="ORF">SA2016_0307</name>
</gene>
<dbReference type="InterPro" id="IPR000055">
    <property type="entry name" value="Restrct_endonuc_typeI_TRD"/>
</dbReference>
<evidence type="ECO:0000256" key="3">
    <source>
        <dbReference type="ARBA" id="ARBA00023125"/>
    </source>
</evidence>
<sequence length="281" mass="30705">MFPPLPEQQRIADFLDRETGEIDAFIADQEELVAVLQERREAVVTHAVTEGLNAGAPTKNSGVAWFGDIPLQWQLRKLKSIVSTPITDGPHETPEAQSSGVPFVSAEAVSSGAVDFEKIWGFISREDHARFSRKYKPQRGDIYMVKSGATTGICAIVETDLEFNIWSPLAAIRCGASALPRFVLHSLRSHNFQDSVALHWNYGTQQNIGMKVIGNLSIPLPPLEEQAEIAAYLDRETAEIDAVIADAKEAIEVSKERRAALISAAVTGKIDVCNHVATMGV</sequence>
<keyword evidence="2" id="KW-0680">Restriction system</keyword>
<name>A0A126ZV22_9MICC</name>
<evidence type="ECO:0000256" key="1">
    <source>
        <dbReference type="ARBA" id="ARBA00010923"/>
    </source>
</evidence>
<proteinExistence type="inferred from homology"/>
<dbReference type="Gene3D" id="3.90.220.20">
    <property type="entry name" value="DNA methylase specificity domains"/>
    <property type="match status" value="1"/>
</dbReference>
<organism evidence="6 7">
    <name type="scientific">Sinomonas atrocyanea</name>
    <dbReference type="NCBI Taxonomy" id="37927"/>
    <lineage>
        <taxon>Bacteria</taxon>
        <taxon>Bacillati</taxon>
        <taxon>Actinomycetota</taxon>
        <taxon>Actinomycetes</taxon>
        <taxon>Micrococcales</taxon>
        <taxon>Micrococcaceae</taxon>
        <taxon>Sinomonas</taxon>
    </lineage>
</organism>
<comment type="similarity">
    <text evidence="1">Belongs to the type-I restriction system S methylase family.</text>
</comment>
<accession>A0A126ZV22</accession>
<evidence type="ECO:0000256" key="4">
    <source>
        <dbReference type="ARBA" id="ARBA00038652"/>
    </source>
</evidence>
<keyword evidence="3" id="KW-0238">DNA-binding</keyword>
<dbReference type="Pfam" id="PF01420">
    <property type="entry name" value="Methylase_S"/>
    <property type="match status" value="1"/>
</dbReference>
<dbReference type="InterPro" id="IPR051212">
    <property type="entry name" value="Type-I_RE_S_subunit"/>
</dbReference>
<reference evidence="6 7" key="1">
    <citation type="submission" date="2016-02" db="EMBL/GenBank/DDBJ databases">
        <title>Complete genome of Sinomonas atrocyanea KCTC 3377.</title>
        <authorList>
            <person name="Kim K.M."/>
        </authorList>
    </citation>
    <scope>NUCLEOTIDE SEQUENCE [LARGE SCALE GENOMIC DNA]</scope>
    <source>
        <strain evidence="6 7">KCTC 3377</strain>
    </source>
</reference>
<dbReference type="PATRIC" id="fig|37927.3.peg.317"/>